<gene>
    <name evidence="2" type="ORF">NYG85_10280</name>
</gene>
<accession>A0ABT7HS61</accession>
<dbReference type="EMBL" id="JANURM010000020">
    <property type="protein sequence ID" value="MDL0089746.1"/>
    <property type="molecule type" value="Genomic_DNA"/>
</dbReference>
<organism evidence="2 3">
    <name type="scientific">Campylobacter gastrosuis</name>
    <dbReference type="NCBI Taxonomy" id="2974576"/>
    <lineage>
        <taxon>Bacteria</taxon>
        <taxon>Pseudomonadati</taxon>
        <taxon>Campylobacterota</taxon>
        <taxon>Epsilonproteobacteria</taxon>
        <taxon>Campylobacterales</taxon>
        <taxon>Campylobacteraceae</taxon>
        <taxon>Campylobacter</taxon>
    </lineage>
</organism>
<name>A0ABT7HS61_9BACT</name>
<keyword evidence="1" id="KW-0472">Membrane</keyword>
<dbReference type="RefSeq" id="WP_284938485.1">
    <property type="nucleotide sequence ID" value="NZ_JANURM010000020.1"/>
</dbReference>
<keyword evidence="1" id="KW-0812">Transmembrane</keyword>
<dbReference type="Proteomes" id="UP001173801">
    <property type="component" value="Unassembled WGS sequence"/>
</dbReference>
<evidence type="ECO:0000313" key="2">
    <source>
        <dbReference type="EMBL" id="MDL0089746.1"/>
    </source>
</evidence>
<comment type="caution">
    <text evidence="2">The sequence shown here is derived from an EMBL/GenBank/DDBJ whole genome shotgun (WGS) entry which is preliminary data.</text>
</comment>
<feature type="transmembrane region" description="Helical" evidence="1">
    <location>
        <begin position="52"/>
        <end position="75"/>
    </location>
</feature>
<evidence type="ECO:0000256" key="1">
    <source>
        <dbReference type="SAM" id="Phobius"/>
    </source>
</evidence>
<keyword evidence="1" id="KW-1133">Transmembrane helix</keyword>
<feature type="transmembrane region" description="Helical" evidence="1">
    <location>
        <begin position="95"/>
        <end position="114"/>
    </location>
</feature>
<evidence type="ECO:0000313" key="3">
    <source>
        <dbReference type="Proteomes" id="UP001173801"/>
    </source>
</evidence>
<reference evidence="2" key="1">
    <citation type="submission" date="2022-08" db="EMBL/GenBank/DDBJ databases">
        <authorList>
            <person name="Wang H."/>
        </authorList>
    </citation>
    <scope>NUCLEOTIDE SEQUENCE</scope>
    <source>
        <strain evidence="2">PS10</strain>
    </source>
</reference>
<sequence>MQAIYPYAKIVHIFCAIIFVGYLFFDVVIFSRLKNVLKDDFERVKMAITSRAIKIMPVCLLLLFLSGGMMISTWVGSKNGGYFSTPLQTLLMIKVLLALIILTGVIYSLSCRFLGKKPANFVKENLHVIALIFGFFIVLFAKLMFIV</sequence>
<protein>
    <submittedName>
        <fullName evidence="2">Copper resistance protein CopD</fullName>
    </submittedName>
</protein>
<feature type="transmembrane region" description="Helical" evidence="1">
    <location>
        <begin position="126"/>
        <end position="146"/>
    </location>
</feature>
<dbReference type="InterPro" id="IPR007418">
    <property type="entry name" value="DUF474"/>
</dbReference>
<dbReference type="PIRSF" id="PIRSF015875">
    <property type="entry name" value="UCP015875"/>
    <property type="match status" value="1"/>
</dbReference>
<proteinExistence type="predicted"/>
<reference evidence="2" key="2">
    <citation type="journal article" date="2023" name="Microorganisms">
        <title>Isolation and Genomic Characteristics of Cat-Borne Campylobacter felis sp. nov. and Sheep-Borne Campylobacter ovis sp. nov.</title>
        <authorList>
            <person name="Wang H."/>
            <person name="Li Y."/>
            <person name="Gu Y."/>
            <person name="Zhou G."/>
            <person name="Chen X."/>
            <person name="Zhang X."/>
            <person name="Shao Z."/>
            <person name="Zhang J."/>
            <person name="Zhang M."/>
        </authorList>
    </citation>
    <scope>NUCLEOTIDE SEQUENCE</scope>
    <source>
        <strain evidence="2">PS10</strain>
    </source>
</reference>
<keyword evidence="3" id="KW-1185">Reference proteome</keyword>
<feature type="transmembrane region" description="Helical" evidence="1">
    <location>
        <begin position="6"/>
        <end position="31"/>
    </location>
</feature>